<proteinExistence type="predicted"/>
<dbReference type="Pfam" id="PF07510">
    <property type="entry name" value="GmrSD_C"/>
    <property type="match status" value="1"/>
</dbReference>
<dbReference type="AlphaFoldDB" id="A0A495K208"/>
<evidence type="ECO:0000313" key="3">
    <source>
        <dbReference type="Proteomes" id="UP000274762"/>
    </source>
</evidence>
<gene>
    <name evidence="2" type="ORF">DFJ75_1629</name>
</gene>
<dbReference type="Gene3D" id="1.10.30.50">
    <property type="match status" value="1"/>
</dbReference>
<dbReference type="PANTHER" id="PTHR24094:SF15">
    <property type="entry name" value="AMP-DEPENDENT SYNTHETASE_LIGASE DOMAIN-CONTAINING PROTEIN-RELATED"/>
    <property type="match status" value="1"/>
</dbReference>
<feature type="domain" description="GmrSD restriction endonucleases C-terminal" evidence="1">
    <location>
        <begin position="75"/>
        <end position="201"/>
    </location>
</feature>
<name>A0A495K208_WILMA</name>
<sequence>MALFAFAMAAVFAASDGFTGVDPPIASTDARAVLADLALIPALAERPKSTDYERSSFGEAWTDGTDARGAGNGCDTRNDILDRDLRDKVFTAIDSCPRAVASGELQSPYSGRWIVFRRGKGSGAKVQIDHIVPLAYAWSMGARRWNAIVRQRFANDPANLVAVDGEANQDKSDKQPSRWMPANAAFHCQYATQFVRVVRAYGLYLDRASYPVLRKALTTC</sequence>
<reference evidence="2 3" key="1">
    <citation type="submission" date="2018-10" db="EMBL/GenBank/DDBJ databases">
        <title>Sequencing the genomes of 1000 actinobacteria strains.</title>
        <authorList>
            <person name="Klenk H.-P."/>
        </authorList>
    </citation>
    <scope>NUCLEOTIDE SEQUENCE [LARGE SCALE GENOMIC DNA]</scope>
    <source>
        <strain evidence="2 3">DSM 44343</strain>
    </source>
</reference>
<dbReference type="PANTHER" id="PTHR24094">
    <property type="entry name" value="SECRETED PROTEIN"/>
    <property type="match status" value="1"/>
</dbReference>
<evidence type="ECO:0000259" key="1">
    <source>
        <dbReference type="Pfam" id="PF07510"/>
    </source>
</evidence>
<evidence type="ECO:0000313" key="2">
    <source>
        <dbReference type="EMBL" id="RKR94825.1"/>
    </source>
</evidence>
<accession>A0A495K208</accession>
<dbReference type="InterPro" id="IPR011089">
    <property type="entry name" value="GmrSD_C"/>
</dbReference>
<organism evidence="2 3">
    <name type="scientific">Williamsia marianensis</name>
    <dbReference type="NCBI Taxonomy" id="85044"/>
    <lineage>
        <taxon>Bacteria</taxon>
        <taxon>Bacillati</taxon>
        <taxon>Actinomycetota</taxon>
        <taxon>Actinomycetes</taxon>
        <taxon>Mycobacteriales</taxon>
        <taxon>Nocardiaceae</taxon>
        <taxon>Williamsia</taxon>
    </lineage>
</organism>
<comment type="caution">
    <text evidence="2">The sequence shown here is derived from an EMBL/GenBank/DDBJ whole genome shotgun (WGS) entry which is preliminary data.</text>
</comment>
<dbReference type="Proteomes" id="UP000274762">
    <property type="component" value="Unassembled WGS sequence"/>
</dbReference>
<dbReference type="EMBL" id="RBKV01000001">
    <property type="protein sequence ID" value="RKR94825.1"/>
    <property type="molecule type" value="Genomic_DNA"/>
</dbReference>
<protein>
    <submittedName>
        <fullName evidence="2">Uncharacterized protein DUF1524</fullName>
    </submittedName>
</protein>